<reference evidence="14 15" key="1">
    <citation type="submission" date="2018-10" db="EMBL/GenBank/DDBJ databases">
        <authorList>
            <consortium name="IHU Genomes"/>
        </authorList>
    </citation>
    <scope>NUCLEOTIDE SEQUENCE [LARGE SCALE GENOMIC DNA]</scope>
    <source>
        <strain evidence="14 15">A1</strain>
    </source>
</reference>
<comment type="cofactor">
    <cofactor evidence="1">
        <name>Mg(2+)</name>
        <dbReference type="ChEBI" id="CHEBI:18420"/>
    </cofactor>
</comment>
<dbReference type="Proteomes" id="UP000594342">
    <property type="component" value="Unassembled WGS sequence"/>
</dbReference>
<dbReference type="InterPro" id="IPR029063">
    <property type="entry name" value="SAM-dependent_MTases_sf"/>
</dbReference>
<keyword evidence="7" id="KW-0479">Metal-binding</keyword>
<evidence type="ECO:0000256" key="12">
    <source>
        <dbReference type="ARBA" id="ARBA00048418"/>
    </source>
</evidence>
<evidence type="ECO:0000256" key="4">
    <source>
        <dbReference type="ARBA" id="ARBA00022603"/>
    </source>
</evidence>
<sequence length="457" mass="52206">MGFTVVESSNEKLSFVIKKNPATAPHIKPVRKGYCIGWFFDKKTPDSNTTRYVTRFVDVGENVSFPKNRDDDYDYLPYMQYCAPALMTVVVKEMFSTVLNQGAPEDTVSACSFEQAVVKLSNRAVKLLEKLNTFVKNYEIKITQSKVGDRCIGMYNFKVSSNQSTISDLLKYVYLLGNVLNCMTFGFSEKPIDSSLDKIVKIINEINLPYYIRYTIKTHMIGKKEFLRVKSALEGDDKKIVMMQGNTQSQRFDFISKNVLNFCASAQKNRHIVDIGCGEGYYVKGILELLKSKKQSVVYHAHDIESTEMDKIDMLIKTDDDYANVIAYRSFDDLVDALNKLSPDAEIMIIFSEVIEHIPCAEVTNYVVDLINRIKFRKMIVTTPQAEFNVHYLLNPGEFRHLDHKQEFTKAQFTEIMTDILTKSVKIRDLDMEYTEIGDVVDGVSMSQGVVITSKHE</sequence>
<dbReference type="GO" id="GO:0001510">
    <property type="term" value="P:RNA methylation"/>
    <property type="evidence" value="ECO:0007669"/>
    <property type="project" value="InterPro"/>
</dbReference>
<dbReference type="GO" id="GO:0003723">
    <property type="term" value="F:RNA binding"/>
    <property type="evidence" value="ECO:0007669"/>
    <property type="project" value="UniProtKB-KW"/>
</dbReference>
<dbReference type="GO" id="GO:0090486">
    <property type="term" value="F:small RNA 2'-O-methyltransferase activity"/>
    <property type="evidence" value="ECO:0007669"/>
    <property type="project" value="UniProtKB-EC"/>
</dbReference>
<keyword evidence="8" id="KW-0460">Magnesium</keyword>
<dbReference type="SUPFAM" id="SSF53335">
    <property type="entry name" value="S-adenosyl-L-methionine-dependent methyltransferases"/>
    <property type="match status" value="1"/>
</dbReference>
<dbReference type="Gene3D" id="3.40.50.150">
    <property type="entry name" value="Vaccinia Virus protein VP39"/>
    <property type="match status" value="1"/>
</dbReference>
<keyword evidence="6" id="KW-0949">S-adenosyl-L-methionine</keyword>
<name>A0A5K0U9Y2_9VIRU</name>
<evidence type="ECO:0000256" key="11">
    <source>
        <dbReference type="ARBA" id="ARBA00035025"/>
    </source>
</evidence>
<evidence type="ECO:0000259" key="13">
    <source>
        <dbReference type="Pfam" id="PF22032"/>
    </source>
</evidence>
<evidence type="ECO:0000256" key="3">
    <source>
        <dbReference type="ARBA" id="ARBA00021330"/>
    </source>
</evidence>
<dbReference type="PANTHER" id="PTHR21404">
    <property type="entry name" value="HEN1"/>
    <property type="match status" value="1"/>
</dbReference>
<accession>A0A5K0U9Y2</accession>
<evidence type="ECO:0000256" key="6">
    <source>
        <dbReference type="ARBA" id="ARBA00022691"/>
    </source>
</evidence>
<dbReference type="EMBL" id="UPSH01000001">
    <property type="protein sequence ID" value="VBB18828.1"/>
    <property type="molecule type" value="Genomic_DNA"/>
</dbReference>
<comment type="catalytic activity">
    <reaction evidence="12">
        <text>small RNA 3'-end nucleotide + S-adenosyl-L-methionine = small RNA 3'-end 2'-O-methylnucleotide + S-adenosyl-L-homocysteine + H(+)</text>
        <dbReference type="Rhea" id="RHEA:37887"/>
        <dbReference type="Rhea" id="RHEA-COMP:10415"/>
        <dbReference type="Rhea" id="RHEA-COMP:10416"/>
        <dbReference type="ChEBI" id="CHEBI:15378"/>
        <dbReference type="ChEBI" id="CHEBI:57856"/>
        <dbReference type="ChEBI" id="CHEBI:59789"/>
        <dbReference type="ChEBI" id="CHEBI:74896"/>
        <dbReference type="ChEBI" id="CHEBI:74898"/>
        <dbReference type="EC" id="2.1.1.386"/>
    </reaction>
</comment>
<organism evidence="14 15">
    <name type="scientific">Yasminevirus sp. GU-2018</name>
    <dbReference type="NCBI Taxonomy" id="2420051"/>
    <lineage>
        <taxon>Viruses</taxon>
        <taxon>Varidnaviria</taxon>
        <taxon>Bamfordvirae</taxon>
        <taxon>Nucleocytoviricota</taxon>
        <taxon>Megaviricetes</taxon>
        <taxon>Imitervirales</taxon>
        <taxon>Mimiviridae</taxon>
        <taxon>Klosneuvirinae</taxon>
        <taxon>Yasminevirus</taxon>
        <taxon>Yasminevirus saudimassiliense</taxon>
    </lineage>
</organism>
<evidence type="ECO:0000313" key="14">
    <source>
        <dbReference type="EMBL" id="VBB18828.1"/>
    </source>
</evidence>
<gene>
    <name evidence="14" type="ORF">YASMINEVIRUS_1360</name>
</gene>
<comment type="similarity">
    <text evidence="2">Belongs to the methyltransferase superfamily. HEN1 family.</text>
</comment>
<evidence type="ECO:0000256" key="5">
    <source>
        <dbReference type="ARBA" id="ARBA00022679"/>
    </source>
</evidence>
<keyword evidence="10" id="KW-0943">RNA-mediated gene silencing</keyword>
<protein>
    <recommendedName>
        <fullName evidence="3">Small RNA 2'-O-methyltransferase</fullName>
        <ecNumber evidence="11">2.1.1.386</ecNumber>
    </recommendedName>
</protein>
<proteinExistence type="inferred from homology"/>
<evidence type="ECO:0000256" key="1">
    <source>
        <dbReference type="ARBA" id="ARBA00001946"/>
    </source>
</evidence>
<evidence type="ECO:0000256" key="9">
    <source>
        <dbReference type="ARBA" id="ARBA00022884"/>
    </source>
</evidence>
<dbReference type="InterPro" id="IPR053890">
    <property type="entry name" value="Hen1-like_N"/>
</dbReference>
<evidence type="ECO:0000313" key="15">
    <source>
        <dbReference type="Proteomes" id="UP000594342"/>
    </source>
</evidence>
<evidence type="ECO:0000256" key="8">
    <source>
        <dbReference type="ARBA" id="ARBA00022842"/>
    </source>
</evidence>
<evidence type="ECO:0000256" key="7">
    <source>
        <dbReference type="ARBA" id="ARBA00022723"/>
    </source>
</evidence>
<feature type="domain" description="Hen1-like N-terminal" evidence="13">
    <location>
        <begin position="5"/>
        <end position="237"/>
    </location>
</feature>
<keyword evidence="4 14" id="KW-0489">Methyltransferase</keyword>
<dbReference type="Pfam" id="PF22032">
    <property type="entry name" value="Hen1_N"/>
    <property type="match status" value="1"/>
</dbReference>
<comment type="caution">
    <text evidence="14">The sequence shown here is derived from an EMBL/GenBank/DDBJ whole genome shotgun (WGS) entry which is preliminary data.</text>
</comment>
<dbReference type="InterPro" id="IPR026610">
    <property type="entry name" value="Hen1"/>
</dbReference>
<keyword evidence="5 14" id="KW-0808">Transferase</keyword>
<keyword evidence="9" id="KW-0694">RNA-binding</keyword>
<dbReference type="PANTHER" id="PTHR21404:SF3">
    <property type="entry name" value="SMALL RNA 2'-O-METHYLTRANSFERASE"/>
    <property type="match status" value="1"/>
</dbReference>
<dbReference type="GO" id="GO:0030422">
    <property type="term" value="P:siRNA processing"/>
    <property type="evidence" value="ECO:0007669"/>
    <property type="project" value="TreeGrafter"/>
</dbReference>
<evidence type="ECO:0000256" key="2">
    <source>
        <dbReference type="ARBA" id="ARBA00009026"/>
    </source>
</evidence>
<dbReference type="GO" id="GO:0046872">
    <property type="term" value="F:metal ion binding"/>
    <property type="evidence" value="ECO:0007669"/>
    <property type="project" value="UniProtKB-KW"/>
</dbReference>
<dbReference type="EC" id="2.1.1.386" evidence="11"/>
<evidence type="ECO:0000256" key="10">
    <source>
        <dbReference type="ARBA" id="ARBA00023158"/>
    </source>
</evidence>
<keyword evidence="15" id="KW-1185">Reference proteome</keyword>